<evidence type="ECO:0000259" key="6">
    <source>
        <dbReference type="Pfam" id="PF17836"/>
    </source>
</evidence>
<feature type="site" description="Increases basicity of active site His" evidence="4">
    <location>
        <position position="136"/>
    </location>
</feature>
<feature type="binding site" evidence="5">
    <location>
        <position position="165"/>
    </location>
    <ligand>
        <name>acetyl-CoA</name>
        <dbReference type="ChEBI" id="CHEBI:57288"/>
    </ligand>
</feature>
<evidence type="ECO:0000256" key="3">
    <source>
        <dbReference type="ARBA" id="ARBA00022737"/>
    </source>
</evidence>
<evidence type="ECO:0000313" key="7">
    <source>
        <dbReference type="EMBL" id="AZE50205.1"/>
    </source>
</evidence>
<dbReference type="InterPro" id="IPR011004">
    <property type="entry name" value="Trimer_LpxA-like_sf"/>
</dbReference>
<evidence type="ECO:0000256" key="4">
    <source>
        <dbReference type="PIRSR" id="PIRSR620019-1"/>
    </source>
</evidence>
<dbReference type="SUPFAM" id="SSF51161">
    <property type="entry name" value="Trimeric LpxA-like enzymes"/>
    <property type="match status" value="1"/>
</dbReference>
<evidence type="ECO:0000256" key="2">
    <source>
        <dbReference type="ARBA" id="ARBA00022679"/>
    </source>
</evidence>
<dbReference type="NCBIfam" id="TIGR03570">
    <property type="entry name" value="NeuD_NnaD"/>
    <property type="match status" value="1"/>
</dbReference>
<organism evidence="7 8">
    <name type="scientific">Pseudomonas chlororaphis</name>
    <dbReference type="NCBI Taxonomy" id="587753"/>
    <lineage>
        <taxon>Bacteria</taxon>
        <taxon>Pseudomonadati</taxon>
        <taxon>Pseudomonadota</taxon>
        <taxon>Gammaproteobacteria</taxon>
        <taxon>Pseudomonadales</taxon>
        <taxon>Pseudomonadaceae</taxon>
        <taxon>Pseudomonas</taxon>
    </lineage>
</organism>
<sequence length="209" mass="21600">MKRLAVLGASGHGKVVADTAECCGWTIVEFFDDAWPERRRNGAWNVVGDTAALLANLDQYDGVIVAIGNNRIRQAKLTQLKAMGARLISLLHPDCTFSRYASLGEGSVVFAAAVVNADAIIGAGAILNTGCSVDHDCRLGDCVHISPGARLAGGVSVQDLSWVGIGASVRQLVNIGAQVMIGAGAAVIKDVPDNVIVAGVPARIMGPSV</sequence>
<dbReference type="RefSeq" id="WP_124321700.1">
    <property type="nucleotide sequence ID" value="NZ_CP027753.1"/>
</dbReference>
<evidence type="ECO:0000313" key="8">
    <source>
        <dbReference type="Proteomes" id="UP000268048"/>
    </source>
</evidence>
<reference evidence="7 8" key="1">
    <citation type="submission" date="2018-03" db="EMBL/GenBank/DDBJ databases">
        <title>Diversity of phytobeneficial traits revealed by whole-genome analysis of worldwide-isolated phenazine-producing Pseudomonas spp.</title>
        <authorList>
            <person name="Biessy A."/>
            <person name="Novinscak A."/>
            <person name="Blom J."/>
            <person name="Leger G."/>
            <person name="Thomashow L.S."/>
            <person name="Cazorla F.M."/>
            <person name="Josic D."/>
            <person name="Filion M."/>
        </authorList>
    </citation>
    <scope>NUCLEOTIDE SEQUENCE [LARGE SCALE GENOMIC DNA]</scope>
    <source>
        <strain evidence="7 8">B25</strain>
    </source>
</reference>
<feature type="active site" description="Proton acceptor" evidence="4">
    <location>
        <position position="135"/>
    </location>
</feature>
<feature type="binding site" evidence="5">
    <location>
        <position position="68"/>
    </location>
    <ligand>
        <name>substrate</name>
    </ligand>
</feature>
<evidence type="ECO:0000256" key="1">
    <source>
        <dbReference type="ARBA" id="ARBA00007274"/>
    </source>
</evidence>
<dbReference type="EMBL" id="CP027753">
    <property type="protein sequence ID" value="AZE50205.1"/>
    <property type="molecule type" value="Genomic_DNA"/>
</dbReference>
<dbReference type="InterPro" id="IPR050179">
    <property type="entry name" value="Trans_hexapeptide_repeat"/>
</dbReference>
<comment type="similarity">
    <text evidence="1">Belongs to the transferase hexapeptide repeat family.</text>
</comment>
<dbReference type="CDD" id="cd03360">
    <property type="entry name" value="LbH_AT_putative"/>
    <property type="match status" value="1"/>
</dbReference>
<gene>
    <name evidence="7" type="ORF">C4K04_4546</name>
</gene>
<dbReference type="PROSITE" id="PS00101">
    <property type="entry name" value="HEXAPEP_TRANSFERASES"/>
    <property type="match status" value="1"/>
</dbReference>
<protein>
    <submittedName>
        <fullName evidence="7">Lipid carrier: UDP-N-acetylgalactosaminyltransferase</fullName>
    </submittedName>
</protein>
<feature type="binding site" evidence="5">
    <location>
        <begin position="10"/>
        <end position="12"/>
    </location>
    <ligand>
        <name>substrate</name>
    </ligand>
</feature>
<accession>A0A3G7TSX3</accession>
<keyword evidence="2 7" id="KW-0808">Transferase</keyword>
<name>A0A3G7TSX3_9PSED</name>
<dbReference type="PANTHER" id="PTHR43300">
    <property type="entry name" value="ACETYLTRANSFERASE"/>
    <property type="match status" value="1"/>
</dbReference>
<dbReference type="InterPro" id="IPR018357">
    <property type="entry name" value="Hexapep_transf_CS"/>
</dbReference>
<dbReference type="Gene3D" id="3.40.50.20">
    <property type="match status" value="1"/>
</dbReference>
<evidence type="ECO:0000256" key="5">
    <source>
        <dbReference type="PIRSR" id="PIRSR620019-2"/>
    </source>
</evidence>
<dbReference type="InterPro" id="IPR020019">
    <property type="entry name" value="AcTrfase_PglD-like"/>
</dbReference>
<dbReference type="InterPro" id="IPR041561">
    <property type="entry name" value="PglD_N"/>
</dbReference>
<dbReference type="Proteomes" id="UP000268048">
    <property type="component" value="Chromosome"/>
</dbReference>
<dbReference type="Gene3D" id="2.160.10.10">
    <property type="entry name" value="Hexapeptide repeat proteins"/>
    <property type="match status" value="1"/>
</dbReference>
<proteinExistence type="inferred from homology"/>
<dbReference type="PANTHER" id="PTHR43300:SF7">
    <property type="entry name" value="UDP-N-ACETYLBACILLOSAMINE N-ACETYLTRANSFERASE"/>
    <property type="match status" value="1"/>
</dbReference>
<dbReference type="GO" id="GO:0016740">
    <property type="term" value="F:transferase activity"/>
    <property type="evidence" value="ECO:0007669"/>
    <property type="project" value="UniProtKB-KW"/>
</dbReference>
<feature type="binding site" evidence="5">
    <location>
        <position position="144"/>
    </location>
    <ligand>
        <name>acetyl-CoA</name>
        <dbReference type="ChEBI" id="CHEBI:57288"/>
    </ligand>
</feature>
<dbReference type="AlphaFoldDB" id="A0A3G7TSX3"/>
<keyword evidence="3" id="KW-0677">Repeat</keyword>
<feature type="domain" description="PglD N-terminal" evidence="6">
    <location>
        <begin position="3"/>
        <end position="78"/>
    </location>
</feature>
<dbReference type="Pfam" id="PF17836">
    <property type="entry name" value="PglD_N"/>
    <property type="match status" value="1"/>
</dbReference>